<dbReference type="EMBL" id="AHAT01025512">
    <property type="status" value="NOT_ANNOTATED_CDS"/>
    <property type="molecule type" value="Genomic_DNA"/>
</dbReference>
<dbReference type="Pfam" id="PF10152">
    <property type="entry name" value="CCDC53"/>
    <property type="match status" value="1"/>
</dbReference>
<evidence type="ECO:0000256" key="2">
    <source>
        <dbReference type="ARBA" id="ARBA00013578"/>
    </source>
</evidence>
<name>W5NDG3_LEPOC</name>
<feature type="compositionally biased region" description="Low complexity" evidence="4">
    <location>
        <begin position="199"/>
        <end position="208"/>
    </location>
</feature>
<sequence>MDEDGLPIVGSGIDLTKVPAIQQKRIVAFLNQFIVHTVRFLNRFSTVCEEVSAAPLVLVVSLASRCSDVLCLCKLSSIPGLEDVRVERSAQRQVSEPNGPVSTPVQAPSSAVPAPTEPQQRPPEAAEQPRSGAAGDDVLTVAKDPRYARYLKMVQVGVPVMAIKNKMVSEGLDPSLLDTPDAAVPDAGAPGAGEEDDGSSGSESSFSD</sequence>
<reference evidence="5" key="2">
    <citation type="submission" date="2025-08" db="UniProtKB">
        <authorList>
            <consortium name="Ensembl"/>
        </authorList>
    </citation>
    <scope>IDENTIFICATION</scope>
</reference>
<feature type="region of interest" description="Disordered" evidence="4">
    <location>
        <begin position="171"/>
        <end position="208"/>
    </location>
</feature>
<dbReference type="Ensembl" id="ENSLOCT00000018704.1">
    <property type="protein sequence ID" value="ENSLOCP00000018672.1"/>
    <property type="gene ID" value="ENSLOCG00000015173.1"/>
</dbReference>
<evidence type="ECO:0000313" key="6">
    <source>
        <dbReference type="Proteomes" id="UP000018468"/>
    </source>
</evidence>
<feature type="compositionally biased region" description="Low complexity" evidence="4">
    <location>
        <begin position="180"/>
        <end position="189"/>
    </location>
</feature>
<dbReference type="OMA" id="FGNKMED"/>
<keyword evidence="6" id="KW-1185">Reference proteome</keyword>
<evidence type="ECO:0000256" key="3">
    <source>
        <dbReference type="ARBA" id="ARBA00030721"/>
    </source>
</evidence>
<dbReference type="FunCoup" id="W5NDG3">
    <property type="interactions" value="496"/>
</dbReference>
<comment type="similarity">
    <text evidence="1">Belongs to the CCDC53 family.</text>
</comment>
<dbReference type="EMBL" id="AHAT01025511">
    <property type="status" value="NOT_ANNOTATED_CDS"/>
    <property type="molecule type" value="Genomic_DNA"/>
</dbReference>
<protein>
    <recommendedName>
        <fullName evidence="2">WASH complex subunit 3</fullName>
    </recommendedName>
    <alternativeName>
        <fullName evidence="3">Coiled-coil domain-containing protein 53</fullName>
    </alternativeName>
</protein>
<evidence type="ECO:0000313" key="5">
    <source>
        <dbReference type="Ensembl" id="ENSLOCP00000018672.1"/>
    </source>
</evidence>
<dbReference type="InterPro" id="IPR019309">
    <property type="entry name" value="WASHC3"/>
</dbReference>
<dbReference type="eggNOG" id="KOG4496">
    <property type="taxonomic scope" value="Eukaryota"/>
</dbReference>
<accession>W5NDG3</accession>
<dbReference type="GO" id="GO:0006887">
    <property type="term" value="P:exocytosis"/>
    <property type="evidence" value="ECO:0000318"/>
    <property type="project" value="GO_Central"/>
</dbReference>
<dbReference type="PANTHER" id="PTHR13015">
    <property type="entry name" value="PROTEIN AD-016-RELATED"/>
    <property type="match status" value="1"/>
</dbReference>
<dbReference type="AlphaFoldDB" id="W5NDG3"/>
<dbReference type="GO" id="GO:0030041">
    <property type="term" value="P:actin filament polymerization"/>
    <property type="evidence" value="ECO:0000318"/>
    <property type="project" value="GO_Central"/>
</dbReference>
<evidence type="ECO:0000256" key="1">
    <source>
        <dbReference type="ARBA" id="ARBA00006290"/>
    </source>
</evidence>
<dbReference type="GO" id="GO:0071203">
    <property type="term" value="C:WASH complex"/>
    <property type="evidence" value="ECO:0000318"/>
    <property type="project" value="GO_Central"/>
</dbReference>
<dbReference type="GeneTree" id="ENSGT00390000014084"/>
<dbReference type="Bgee" id="ENSLOCG00000015173">
    <property type="expression patterns" value="Expressed in ovary and 13 other cell types or tissues"/>
</dbReference>
<reference evidence="6" key="1">
    <citation type="submission" date="2011-12" db="EMBL/GenBank/DDBJ databases">
        <title>The Draft Genome of Lepisosteus oculatus.</title>
        <authorList>
            <consortium name="The Broad Institute Genome Assembly &amp; Analysis Group"/>
            <consortium name="Computational R&amp;D Group"/>
            <consortium name="and Sequencing Platform"/>
            <person name="Di Palma F."/>
            <person name="Alfoldi J."/>
            <person name="Johnson J."/>
            <person name="Berlin A."/>
            <person name="Gnerre S."/>
            <person name="Jaffe D."/>
            <person name="MacCallum I."/>
            <person name="Young S."/>
            <person name="Walker B.J."/>
            <person name="Lander E.S."/>
            <person name="Lindblad-Toh K."/>
        </authorList>
    </citation>
    <scope>NUCLEOTIDE SEQUENCE [LARGE SCALE GENOMIC DNA]</scope>
</reference>
<feature type="region of interest" description="Disordered" evidence="4">
    <location>
        <begin position="89"/>
        <end position="139"/>
    </location>
</feature>
<feature type="compositionally biased region" description="Low complexity" evidence="4">
    <location>
        <begin position="100"/>
        <end position="130"/>
    </location>
</feature>
<dbReference type="InParanoid" id="W5NDG3"/>
<proteinExistence type="inferred from homology"/>
<dbReference type="STRING" id="7918.ENSLOCP00000018672"/>
<organism evidence="5 6">
    <name type="scientific">Lepisosteus oculatus</name>
    <name type="common">Spotted gar</name>
    <dbReference type="NCBI Taxonomy" id="7918"/>
    <lineage>
        <taxon>Eukaryota</taxon>
        <taxon>Metazoa</taxon>
        <taxon>Chordata</taxon>
        <taxon>Craniata</taxon>
        <taxon>Vertebrata</taxon>
        <taxon>Euteleostomi</taxon>
        <taxon>Actinopterygii</taxon>
        <taxon>Neopterygii</taxon>
        <taxon>Holostei</taxon>
        <taxon>Semionotiformes</taxon>
        <taxon>Lepisosteidae</taxon>
        <taxon>Lepisosteus</taxon>
    </lineage>
</organism>
<reference evidence="5" key="3">
    <citation type="submission" date="2025-09" db="UniProtKB">
        <authorList>
            <consortium name="Ensembl"/>
        </authorList>
    </citation>
    <scope>IDENTIFICATION</scope>
</reference>
<evidence type="ECO:0000256" key="4">
    <source>
        <dbReference type="SAM" id="MobiDB-lite"/>
    </source>
</evidence>
<dbReference type="Proteomes" id="UP000018468">
    <property type="component" value="Linkage group LG8"/>
</dbReference>
<dbReference type="PANTHER" id="PTHR13015:SF0">
    <property type="entry name" value="WASH COMPLEX SUBUNIT 3"/>
    <property type="match status" value="1"/>
</dbReference>
<dbReference type="HOGENOM" id="CLU_117940_0_0_1"/>